<keyword evidence="4" id="KW-1185">Reference proteome</keyword>
<organism evidence="3 4">
    <name type="scientific">Piedraia hortae CBS 480.64</name>
    <dbReference type="NCBI Taxonomy" id="1314780"/>
    <lineage>
        <taxon>Eukaryota</taxon>
        <taxon>Fungi</taxon>
        <taxon>Dikarya</taxon>
        <taxon>Ascomycota</taxon>
        <taxon>Pezizomycotina</taxon>
        <taxon>Dothideomycetes</taxon>
        <taxon>Dothideomycetidae</taxon>
        <taxon>Capnodiales</taxon>
        <taxon>Piedraiaceae</taxon>
        <taxon>Piedraia</taxon>
    </lineage>
</organism>
<reference evidence="3" key="1">
    <citation type="journal article" date="2020" name="Stud. Mycol.">
        <title>101 Dothideomycetes genomes: a test case for predicting lifestyles and emergence of pathogens.</title>
        <authorList>
            <person name="Haridas S."/>
            <person name="Albert R."/>
            <person name="Binder M."/>
            <person name="Bloem J."/>
            <person name="Labutti K."/>
            <person name="Salamov A."/>
            <person name="Andreopoulos B."/>
            <person name="Baker S."/>
            <person name="Barry K."/>
            <person name="Bills G."/>
            <person name="Bluhm B."/>
            <person name="Cannon C."/>
            <person name="Castanera R."/>
            <person name="Culley D."/>
            <person name="Daum C."/>
            <person name="Ezra D."/>
            <person name="Gonzalez J."/>
            <person name="Henrissat B."/>
            <person name="Kuo A."/>
            <person name="Liang C."/>
            <person name="Lipzen A."/>
            <person name="Lutzoni F."/>
            <person name="Magnuson J."/>
            <person name="Mondo S."/>
            <person name="Nolan M."/>
            <person name="Ohm R."/>
            <person name="Pangilinan J."/>
            <person name="Park H.-J."/>
            <person name="Ramirez L."/>
            <person name="Alfaro M."/>
            <person name="Sun H."/>
            <person name="Tritt A."/>
            <person name="Yoshinaga Y."/>
            <person name="Zwiers L.-H."/>
            <person name="Turgeon B."/>
            <person name="Goodwin S."/>
            <person name="Spatafora J."/>
            <person name="Crous P."/>
            <person name="Grigoriev I."/>
        </authorList>
    </citation>
    <scope>NUCLEOTIDE SEQUENCE</scope>
    <source>
        <strain evidence="3">CBS 480.64</strain>
    </source>
</reference>
<dbReference type="PANTHER" id="PTHR23101">
    <property type="entry name" value="RAB GDP/GTP EXCHANGE FACTOR"/>
    <property type="match status" value="1"/>
</dbReference>
<feature type="region of interest" description="Disordered" evidence="1">
    <location>
        <begin position="317"/>
        <end position="371"/>
    </location>
</feature>
<dbReference type="OrthoDB" id="10264848at2759"/>
<dbReference type="InterPro" id="IPR003123">
    <property type="entry name" value="VPS9"/>
</dbReference>
<dbReference type="GO" id="GO:0030139">
    <property type="term" value="C:endocytic vesicle"/>
    <property type="evidence" value="ECO:0007669"/>
    <property type="project" value="TreeGrafter"/>
</dbReference>
<proteinExistence type="predicted"/>
<feature type="compositionally biased region" description="Polar residues" evidence="1">
    <location>
        <begin position="509"/>
        <end position="518"/>
    </location>
</feature>
<dbReference type="SMART" id="SM00167">
    <property type="entry name" value="VPS9"/>
    <property type="match status" value="1"/>
</dbReference>
<dbReference type="GO" id="GO:0031267">
    <property type="term" value="F:small GTPase binding"/>
    <property type="evidence" value="ECO:0007669"/>
    <property type="project" value="TreeGrafter"/>
</dbReference>
<feature type="region of interest" description="Disordered" evidence="1">
    <location>
        <begin position="441"/>
        <end position="546"/>
    </location>
</feature>
<feature type="compositionally biased region" description="Basic and acidic residues" evidence="1">
    <location>
        <begin position="328"/>
        <end position="338"/>
    </location>
</feature>
<protein>
    <recommendedName>
        <fullName evidence="2">VPS9 domain-containing protein</fullName>
    </recommendedName>
</protein>
<gene>
    <name evidence="3" type="ORF">K470DRAFT_271150</name>
</gene>
<evidence type="ECO:0000313" key="4">
    <source>
        <dbReference type="Proteomes" id="UP000799421"/>
    </source>
</evidence>
<feature type="compositionally biased region" description="Polar residues" evidence="1">
    <location>
        <begin position="483"/>
        <end position="495"/>
    </location>
</feature>
<dbReference type="GO" id="GO:0016192">
    <property type="term" value="P:vesicle-mediated transport"/>
    <property type="evidence" value="ECO:0007669"/>
    <property type="project" value="InterPro"/>
</dbReference>
<dbReference type="EMBL" id="MU005987">
    <property type="protein sequence ID" value="KAF2859866.1"/>
    <property type="molecule type" value="Genomic_DNA"/>
</dbReference>
<dbReference type="GO" id="GO:0005085">
    <property type="term" value="F:guanyl-nucleotide exchange factor activity"/>
    <property type="evidence" value="ECO:0007669"/>
    <property type="project" value="InterPro"/>
</dbReference>
<feature type="domain" description="VPS9" evidence="2">
    <location>
        <begin position="155"/>
        <end position="312"/>
    </location>
</feature>
<evidence type="ECO:0000256" key="1">
    <source>
        <dbReference type="SAM" id="MobiDB-lite"/>
    </source>
</evidence>
<dbReference type="PROSITE" id="PS51205">
    <property type="entry name" value="VPS9"/>
    <property type="match status" value="1"/>
</dbReference>
<evidence type="ECO:0000259" key="2">
    <source>
        <dbReference type="PROSITE" id="PS51205"/>
    </source>
</evidence>
<dbReference type="GO" id="GO:0005829">
    <property type="term" value="C:cytosol"/>
    <property type="evidence" value="ECO:0007669"/>
    <property type="project" value="TreeGrafter"/>
</dbReference>
<dbReference type="Proteomes" id="UP000799421">
    <property type="component" value="Unassembled WGS sequence"/>
</dbReference>
<sequence>MAHRDGITTVPDAKHLSPKRDVFERDDEEDPPEIKVPNATGFDELPAEIKTLTKRFLNSLGAKVHNKPVTTDTLSSLFQDFYDTTAASIASHLAATQPIAAGESNEMLTPVQVSTLRKARKLLDRKQLALEEAVERTVCERVYDKLYQHKTSDDEARDAKLRSKIASLRVVGIGLKELHMDSDPTKDNVRQIAEEKEEEINQSLASAREAIYRMNDERYPAAKLRHLCDAHKCIVNTLTELFPSSSSADEVLPTLIYTLITSTPGDTYVISNLHFIQRFRANSRFDGEAAYCLVNLEAAISFLETVDLSSLRADELPTGPIKQRRSSSKMDHPLRTTDESDQFSPPTRRSHLSPTERPRATTSISPSRPNLTVRRLSSLAQAADRLEAGRDEILKTADKVYDSINGTLENSFQFVFGRFKDVHEPLPRTLEEAQRFISSHLDKDDLSSADGNESGRNTPDPAFHSTKSKRRLSRSLTEPAHNQPPTIFQSINPLNKISMPFGRFGRPSVSGTPSLTITQEKRFSESRGGQAKTESSRTEPPKIETQAQSRIEIDPTEEMNAKETLAELKRRVKPPSKRFLEVRNAGELRLDEIEGLLLEYRQLAKAVGWAVTD</sequence>
<dbReference type="SUPFAM" id="SSF109993">
    <property type="entry name" value="VPS9 domain"/>
    <property type="match status" value="1"/>
</dbReference>
<dbReference type="Pfam" id="PF02204">
    <property type="entry name" value="VPS9"/>
    <property type="match status" value="1"/>
</dbReference>
<dbReference type="PANTHER" id="PTHR23101:SF97">
    <property type="entry name" value="DOMAIN PROTEIN, PUTATIVE (AFU_ORTHOLOGUE AFUA_2G10890)-RELATED"/>
    <property type="match status" value="1"/>
</dbReference>
<feature type="region of interest" description="Disordered" evidence="1">
    <location>
        <begin position="1"/>
        <end position="39"/>
    </location>
</feature>
<evidence type="ECO:0000313" key="3">
    <source>
        <dbReference type="EMBL" id="KAF2859866.1"/>
    </source>
</evidence>
<dbReference type="Gene3D" id="1.20.1050.80">
    <property type="entry name" value="VPS9 domain"/>
    <property type="match status" value="1"/>
</dbReference>
<feature type="compositionally biased region" description="Basic and acidic residues" evidence="1">
    <location>
        <begin position="1"/>
        <end position="23"/>
    </location>
</feature>
<dbReference type="InterPro" id="IPR037191">
    <property type="entry name" value="VPS9_dom_sf"/>
</dbReference>
<accession>A0A6A7BWX1</accession>
<dbReference type="InterPro" id="IPR045046">
    <property type="entry name" value="Vps9-like"/>
</dbReference>
<dbReference type="AlphaFoldDB" id="A0A6A7BWX1"/>
<feature type="compositionally biased region" description="Polar residues" evidence="1">
    <location>
        <begin position="360"/>
        <end position="370"/>
    </location>
</feature>
<name>A0A6A7BWX1_9PEZI</name>